<proteinExistence type="predicted"/>
<dbReference type="EMBL" id="GBRH01252944">
    <property type="protein sequence ID" value="JAD44951.1"/>
    <property type="molecule type" value="Transcribed_RNA"/>
</dbReference>
<evidence type="ECO:0000313" key="1">
    <source>
        <dbReference type="EMBL" id="JAD44951.1"/>
    </source>
</evidence>
<dbReference type="AlphaFoldDB" id="A0A0A9A1J0"/>
<protein>
    <submittedName>
        <fullName evidence="1">Uncharacterized protein</fullName>
    </submittedName>
</protein>
<accession>A0A0A9A1J0</accession>
<sequence>MLKPCSPLHASGKKCCRSCSVLSRLADRRQSGGRCQGEGRQEASVFGFAELDYGWARILSSTLPR</sequence>
<reference evidence="1" key="1">
    <citation type="submission" date="2014-09" db="EMBL/GenBank/DDBJ databases">
        <authorList>
            <person name="Magalhaes I.L.F."/>
            <person name="Oliveira U."/>
            <person name="Santos F.R."/>
            <person name="Vidigal T.H.D.A."/>
            <person name="Brescovit A.D."/>
            <person name="Santos A.J."/>
        </authorList>
    </citation>
    <scope>NUCLEOTIDE SEQUENCE</scope>
    <source>
        <tissue evidence="1">Shoot tissue taken approximately 20 cm above the soil surface</tissue>
    </source>
</reference>
<organism evidence="1">
    <name type="scientific">Arundo donax</name>
    <name type="common">Giant reed</name>
    <name type="synonym">Donax arundinaceus</name>
    <dbReference type="NCBI Taxonomy" id="35708"/>
    <lineage>
        <taxon>Eukaryota</taxon>
        <taxon>Viridiplantae</taxon>
        <taxon>Streptophyta</taxon>
        <taxon>Embryophyta</taxon>
        <taxon>Tracheophyta</taxon>
        <taxon>Spermatophyta</taxon>
        <taxon>Magnoliopsida</taxon>
        <taxon>Liliopsida</taxon>
        <taxon>Poales</taxon>
        <taxon>Poaceae</taxon>
        <taxon>PACMAD clade</taxon>
        <taxon>Arundinoideae</taxon>
        <taxon>Arundineae</taxon>
        <taxon>Arundo</taxon>
    </lineage>
</organism>
<name>A0A0A9A1J0_ARUDO</name>
<reference evidence="1" key="2">
    <citation type="journal article" date="2015" name="Data Brief">
        <title>Shoot transcriptome of the giant reed, Arundo donax.</title>
        <authorList>
            <person name="Barrero R.A."/>
            <person name="Guerrero F.D."/>
            <person name="Moolhuijzen P."/>
            <person name="Goolsby J.A."/>
            <person name="Tidwell J."/>
            <person name="Bellgard S.E."/>
            <person name="Bellgard M.I."/>
        </authorList>
    </citation>
    <scope>NUCLEOTIDE SEQUENCE</scope>
    <source>
        <tissue evidence="1">Shoot tissue taken approximately 20 cm above the soil surface</tissue>
    </source>
</reference>